<accession>A0A511MKK2</accession>
<dbReference type="AlphaFoldDB" id="A0A511MKK2"/>
<dbReference type="EMBL" id="BJXA01000044">
    <property type="protein sequence ID" value="GEM40971.1"/>
    <property type="molecule type" value="Genomic_DNA"/>
</dbReference>
<proteinExistence type="predicted"/>
<evidence type="ECO:0000256" key="1">
    <source>
        <dbReference type="SAM" id="MobiDB-lite"/>
    </source>
</evidence>
<gene>
    <name evidence="2" type="ORF">NN4_54900</name>
</gene>
<organism evidence="2 3">
    <name type="scientific">Nocardia ninae NBRC 108245</name>
    <dbReference type="NCBI Taxonomy" id="1210091"/>
    <lineage>
        <taxon>Bacteria</taxon>
        <taxon>Bacillati</taxon>
        <taxon>Actinomycetota</taxon>
        <taxon>Actinomycetes</taxon>
        <taxon>Mycobacteriales</taxon>
        <taxon>Nocardiaceae</taxon>
        <taxon>Nocardia</taxon>
    </lineage>
</organism>
<comment type="caution">
    <text evidence="2">The sequence shown here is derived from an EMBL/GenBank/DDBJ whole genome shotgun (WGS) entry which is preliminary data.</text>
</comment>
<protein>
    <submittedName>
        <fullName evidence="2">Uncharacterized protein</fullName>
    </submittedName>
</protein>
<reference evidence="2 3" key="1">
    <citation type="submission" date="2019-07" db="EMBL/GenBank/DDBJ databases">
        <title>Whole genome shotgun sequence of Nocardia ninae NBRC 108245.</title>
        <authorList>
            <person name="Hosoyama A."/>
            <person name="Uohara A."/>
            <person name="Ohji S."/>
            <person name="Ichikawa N."/>
        </authorList>
    </citation>
    <scope>NUCLEOTIDE SEQUENCE [LARGE SCALE GENOMIC DNA]</scope>
    <source>
        <strain evidence="2 3">NBRC 108245</strain>
    </source>
</reference>
<keyword evidence="3" id="KW-1185">Reference proteome</keyword>
<sequence>MAVATRMHNPITARHNGCQARQPGALERVLEIFVDNSRSQWSIRHGMRRSTRCQNDTGYESEGGNKSDHAHDARDRRRLADLSIDRTYP</sequence>
<name>A0A511MKK2_9NOCA</name>
<feature type="compositionally biased region" description="Basic and acidic residues" evidence="1">
    <location>
        <begin position="63"/>
        <end position="89"/>
    </location>
</feature>
<evidence type="ECO:0000313" key="2">
    <source>
        <dbReference type="EMBL" id="GEM40971.1"/>
    </source>
</evidence>
<dbReference type="Proteomes" id="UP000321424">
    <property type="component" value="Unassembled WGS sequence"/>
</dbReference>
<feature type="region of interest" description="Disordered" evidence="1">
    <location>
        <begin position="45"/>
        <end position="89"/>
    </location>
</feature>
<evidence type="ECO:0000313" key="3">
    <source>
        <dbReference type="Proteomes" id="UP000321424"/>
    </source>
</evidence>